<dbReference type="EC" id="3.4.19.12" evidence="1"/>
<comment type="similarity">
    <text evidence="1 2">Belongs to the peptidase C12 family.</text>
</comment>
<dbReference type="GO" id="GO:0004843">
    <property type="term" value="F:cysteine-type deubiquitinase activity"/>
    <property type="evidence" value="ECO:0007669"/>
    <property type="project" value="UniProtKB-UniRule"/>
</dbReference>
<dbReference type="CDD" id="cd09617">
    <property type="entry name" value="Peptidase_C12_UCH37_BAP1"/>
    <property type="match status" value="1"/>
</dbReference>
<dbReference type="AlphaFoldDB" id="A0A9K3PHN1"/>
<dbReference type="Pfam" id="PF18031">
    <property type="entry name" value="UCH_C"/>
    <property type="match status" value="1"/>
</dbReference>
<keyword evidence="1 2" id="KW-0645">Protease</keyword>
<keyword evidence="5" id="KW-1185">Reference proteome</keyword>
<evidence type="ECO:0000313" key="4">
    <source>
        <dbReference type="EMBL" id="KAG7345314.1"/>
    </source>
</evidence>
<name>A0A9K3PHN1_9STRA</name>
<comment type="caution">
    <text evidence="4">The sequence shown here is derived from an EMBL/GenBank/DDBJ whole genome shotgun (WGS) entry which is preliminary data.</text>
</comment>
<dbReference type="GO" id="GO:0005737">
    <property type="term" value="C:cytoplasm"/>
    <property type="evidence" value="ECO:0007669"/>
    <property type="project" value="TreeGrafter"/>
</dbReference>
<feature type="domain" description="UCH catalytic" evidence="3">
    <location>
        <begin position="45"/>
        <end position="278"/>
    </location>
</feature>
<feature type="active site" description="Nucleophile" evidence="2">
    <location>
        <position position="135"/>
    </location>
</feature>
<keyword evidence="1 2" id="KW-0378">Hydrolase</keyword>
<dbReference type="InterPro" id="IPR017390">
    <property type="entry name" value="Ubiquitinyl_hydrolase_UCH37"/>
</dbReference>
<dbReference type="GO" id="GO:0016579">
    <property type="term" value="P:protein deubiquitination"/>
    <property type="evidence" value="ECO:0007669"/>
    <property type="project" value="TreeGrafter"/>
</dbReference>
<dbReference type="InterPro" id="IPR041507">
    <property type="entry name" value="UCH_C"/>
</dbReference>
<reference evidence="4" key="2">
    <citation type="submission" date="2021-04" db="EMBL/GenBank/DDBJ databases">
        <authorList>
            <person name="Podell S."/>
        </authorList>
    </citation>
    <scope>NUCLEOTIDE SEQUENCE</scope>
    <source>
        <strain evidence="4">Hildebrandi</strain>
    </source>
</reference>
<feature type="site" description="Important for enzyme activity" evidence="2">
    <location>
        <position position="228"/>
    </location>
</feature>
<dbReference type="PROSITE" id="PS52049">
    <property type="entry name" value="ULD"/>
    <property type="match status" value="1"/>
</dbReference>
<organism evidence="4 5">
    <name type="scientific">Nitzschia inconspicua</name>
    <dbReference type="NCBI Taxonomy" id="303405"/>
    <lineage>
        <taxon>Eukaryota</taxon>
        <taxon>Sar</taxon>
        <taxon>Stramenopiles</taxon>
        <taxon>Ochrophyta</taxon>
        <taxon>Bacillariophyta</taxon>
        <taxon>Bacillariophyceae</taxon>
        <taxon>Bacillariophycidae</taxon>
        <taxon>Bacillariales</taxon>
        <taxon>Bacillariaceae</taxon>
        <taxon>Nitzschia</taxon>
    </lineage>
</organism>
<comment type="catalytic activity">
    <reaction evidence="1 2">
        <text>Thiol-dependent hydrolysis of ester, thioester, amide, peptide and isopeptide bonds formed by the C-terminal Gly of ubiquitin (a 76-residue protein attached to proteins as an intracellular targeting signal).</text>
        <dbReference type="EC" id="3.4.19.12"/>
    </reaction>
</comment>
<evidence type="ECO:0000313" key="5">
    <source>
        <dbReference type="Proteomes" id="UP000693970"/>
    </source>
</evidence>
<dbReference type="Proteomes" id="UP000693970">
    <property type="component" value="Unassembled WGS sequence"/>
</dbReference>
<feature type="active site" description="Proton donor" evidence="2">
    <location>
        <position position="213"/>
    </location>
</feature>
<gene>
    <name evidence="4" type="ORF">IV203_032845</name>
</gene>
<feature type="site" description="Transition state stabilizer" evidence="2">
    <location>
        <position position="129"/>
    </location>
</feature>
<evidence type="ECO:0000256" key="2">
    <source>
        <dbReference type="PROSITE-ProRule" id="PRU01393"/>
    </source>
</evidence>
<keyword evidence="1 2" id="KW-0788">Thiol protease</keyword>
<proteinExistence type="inferred from homology"/>
<evidence type="ECO:0000259" key="3">
    <source>
        <dbReference type="PROSITE" id="PS52048"/>
    </source>
</evidence>
<dbReference type="PANTHER" id="PTHR10589:SF16">
    <property type="entry name" value="UBIQUITIN CARBOXYL-TERMINAL HYDROLASE ISOZYME L5"/>
    <property type="match status" value="1"/>
</dbReference>
<dbReference type="InterPro" id="IPR001578">
    <property type="entry name" value="Peptidase_C12_UCH"/>
</dbReference>
<sequence length="363" mass="41164">MEGRKFPFHPTTTGQSVARDTIHDQRDTVAHFHKRILTYKMSGDDWCTIESDPGVFTELLVEIGCTAVQLEELWSLDDETLNALNETGEIYGLIFLFQWKSKSNEEKTDAAKETLSEEQIPESLFFAHQVTTNACATQAILSVLLNQGDKIELGPTLKEFKDFTASFPPSLKGVAISGCEPIKKAHNAFGRTDAFLNDGKFVSRHSATEDVFHFVAYTPQNGTVYELDGLQSGPIVVGKLSDDEQLNVPTKWLSLAREAIQKRMEGDAIKFNLMAVIKDKRLRLKEMIERDPSNEGLFHQLQMEEEKRKQWTLENQRRRHNYVPLCVSILKELARANKLPQLVEEAKERKRQKLANAKALKTG</sequence>
<dbReference type="PANTHER" id="PTHR10589">
    <property type="entry name" value="UBIQUITIN CARBOXYL-TERMINAL HYDROLASE"/>
    <property type="match status" value="1"/>
</dbReference>
<dbReference type="GO" id="GO:0006511">
    <property type="term" value="P:ubiquitin-dependent protein catabolic process"/>
    <property type="evidence" value="ECO:0007669"/>
    <property type="project" value="UniProtKB-UniRule"/>
</dbReference>
<dbReference type="PROSITE" id="PS52048">
    <property type="entry name" value="UCH_DOMAIN"/>
    <property type="match status" value="1"/>
</dbReference>
<dbReference type="PIRSF" id="PIRSF038120">
    <property type="entry name" value="Ubiquitinyl_hydrolase_UCH37"/>
    <property type="match status" value="1"/>
</dbReference>
<accession>A0A9K3PHN1</accession>
<dbReference type="Pfam" id="PF01088">
    <property type="entry name" value="Peptidase_C12"/>
    <property type="match status" value="1"/>
</dbReference>
<dbReference type="OrthoDB" id="1924260at2759"/>
<dbReference type="EMBL" id="JAGRRH010000022">
    <property type="protein sequence ID" value="KAG7345314.1"/>
    <property type="molecule type" value="Genomic_DNA"/>
</dbReference>
<reference evidence="4" key="1">
    <citation type="journal article" date="2021" name="Sci. Rep.">
        <title>Diploid genomic architecture of Nitzschia inconspicua, an elite biomass production diatom.</title>
        <authorList>
            <person name="Oliver A."/>
            <person name="Podell S."/>
            <person name="Pinowska A."/>
            <person name="Traller J.C."/>
            <person name="Smith S.R."/>
            <person name="McClure R."/>
            <person name="Beliaev A."/>
            <person name="Bohutskyi P."/>
            <person name="Hill E.A."/>
            <person name="Rabines A."/>
            <person name="Zheng H."/>
            <person name="Allen L.Z."/>
            <person name="Kuo A."/>
            <person name="Grigoriev I.V."/>
            <person name="Allen A.E."/>
            <person name="Hazlebeck D."/>
            <person name="Allen E.E."/>
        </authorList>
    </citation>
    <scope>NUCLEOTIDE SEQUENCE</scope>
    <source>
        <strain evidence="4">Hildebrandi</strain>
    </source>
</reference>
<evidence type="ECO:0000256" key="1">
    <source>
        <dbReference type="PIRNR" id="PIRNR038120"/>
    </source>
</evidence>
<keyword evidence="1 2" id="KW-0833">Ubl conjugation pathway</keyword>
<protein>
    <recommendedName>
        <fullName evidence="1">Ubiquitin carboxyl-terminal hydrolase</fullName>
        <ecNumber evidence="1">3.4.19.12</ecNumber>
    </recommendedName>
</protein>